<evidence type="ECO:0000313" key="3">
    <source>
        <dbReference type="Proteomes" id="UP001501009"/>
    </source>
</evidence>
<evidence type="ECO:0000259" key="1">
    <source>
        <dbReference type="Pfam" id="PF01869"/>
    </source>
</evidence>
<proteinExistence type="predicted"/>
<evidence type="ECO:0000313" key="2">
    <source>
        <dbReference type="EMBL" id="GAA3785603.1"/>
    </source>
</evidence>
<accession>A0ABP7H7I8</accession>
<dbReference type="Proteomes" id="UP001501009">
    <property type="component" value="Unassembled WGS sequence"/>
</dbReference>
<dbReference type="InterPro" id="IPR052519">
    <property type="entry name" value="Euk-type_GlcNAc_Kinase"/>
</dbReference>
<keyword evidence="3" id="KW-1185">Reference proteome</keyword>
<dbReference type="InterPro" id="IPR043129">
    <property type="entry name" value="ATPase_NBD"/>
</dbReference>
<sequence length="352" mass="35421">MNQASGGSAAGPGPELVVGLDAGGTRTRAVLATAADGRLLGEGAAGPGNALTVPLPQLTDHLAEAVAGAVPEAARRHVVAVGGGFAGATGADEDDPGRLNALTALTAALRRLGIGADSIAVGSDIEAAFASAPGAPADGLALVAGTGAVAMRITDRRCRATVDGDGWLLGDDGSGFWIGREAVRAALRMADGRGGATVLVEAVGQALGLPQEVLPGLGSRTSEVSYESPGAPEWSRTDREAYRMHLLPVVMAEPPTRLARFAPLVAEAARDKDPVAQAILDEAVDQLAHTVAALDPRPGERIVATGGLLGPDGPLTAGLAPRLRTLGLTLDWVADGCRGAVALARLESGRRL</sequence>
<dbReference type="InterPro" id="IPR002731">
    <property type="entry name" value="ATPase_BadF"/>
</dbReference>
<dbReference type="Pfam" id="PF01869">
    <property type="entry name" value="BcrAD_BadFG"/>
    <property type="match status" value="1"/>
</dbReference>
<feature type="domain" description="ATPase BadF/BadG/BcrA/BcrD type" evidence="1">
    <location>
        <begin position="18"/>
        <end position="309"/>
    </location>
</feature>
<gene>
    <name evidence="2" type="ORF">GCM10022403_020470</name>
</gene>
<comment type="caution">
    <text evidence="2">The sequence shown here is derived from an EMBL/GenBank/DDBJ whole genome shotgun (WGS) entry which is preliminary data.</text>
</comment>
<dbReference type="SUPFAM" id="SSF53067">
    <property type="entry name" value="Actin-like ATPase domain"/>
    <property type="match status" value="2"/>
</dbReference>
<dbReference type="Gene3D" id="3.30.420.40">
    <property type="match status" value="2"/>
</dbReference>
<name>A0ABP7H7I8_9ACTN</name>
<organism evidence="2 3">
    <name type="scientific">Streptomyces coacervatus</name>
    <dbReference type="NCBI Taxonomy" id="647381"/>
    <lineage>
        <taxon>Bacteria</taxon>
        <taxon>Bacillati</taxon>
        <taxon>Actinomycetota</taxon>
        <taxon>Actinomycetes</taxon>
        <taxon>Kitasatosporales</taxon>
        <taxon>Streptomycetaceae</taxon>
        <taxon>Streptomyces</taxon>
    </lineage>
</organism>
<dbReference type="PANTHER" id="PTHR43190">
    <property type="entry name" value="N-ACETYL-D-GLUCOSAMINE KINASE"/>
    <property type="match status" value="1"/>
</dbReference>
<reference evidence="3" key="1">
    <citation type="journal article" date="2019" name="Int. J. Syst. Evol. Microbiol.">
        <title>The Global Catalogue of Microorganisms (GCM) 10K type strain sequencing project: providing services to taxonomists for standard genome sequencing and annotation.</title>
        <authorList>
            <consortium name="The Broad Institute Genomics Platform"/>
            <consortium name="The Broad Institute Genome Sequencing Center for Infectious Disease"/>
            <person name="Wu L."/>
            <person name="Ma J."/>
        </authorList>
    </citation>
    <scope>NUCLEOTIDE SEQUENCE [LARGE SCALE GENOMIC DNA]</scope>
    <source>
        <strain evidence="3">JCM 17138</strain>
    </source>
</reference>
<dbReference type="EMBL" id="BAABDE010000008">
    <property type="protein sequence ID" value="GAA3785603.1"/>
    <property type="molecule type" value="Genomic_DNA"/>
</dbReference>
<dbReference type="PANTHER" id="PTHR43190:SF3">
    <property type="entry name" value="N-ACETYL-D-GLUCOSAMINE KINASE"/>
    <property type="match status" value="1"/>
</dbReference>
<protein>
    <submittedName>
        <fullName evidence="2">BadF/BadG/BcrA/BcrD ATPase family protein</fullName>
    </submittedName>
</protein>